<dbReference type="EMBL" id="VFPH01000001">
    <property type="protein sequence ID" value="TQM44861.1"/>
    <property type="molecule type" value="Genomic_DNA"/>
</dbReference>
<comment type="caution">
    <text evidence="1">The sequence shown here is derived from an EMBL/GenBank/DDBJ whole genome shotgun (WGS) entry which is preliminary data.</text>
</comment>
<dbReference type="OrthoDB" id="1779644at2"/>
<keyword evidence="2" id="KW-1185">Reference proteome</keyword>
<gene>
    <name evidence="1" type="ORF">FB388_2247</name>
</gene>
<protein>
    <recommendedName>
        <fullName evidence="3">DUF1269 domain-containing protein</fullName>
    </recommendedName>
</protein>
<dbReference type="RefSeq" id="WP_142100021.1">
    <property type="nucleotide sequence ID" value="NZ_VFPH01000001.1"/>
</dbReference>
<organism evidence="1 2">
    <name type="scientific">Pseudonocardia cypriaca</name>
    <dbReference type="NCBI Taxonomy" id="882449"/>
    <lineage>
        <taxon>Bacteria</taxon>
        <taxon>Bacillati</taxon>
        <taxon>Actinomycetota</taxon>
        <taxon>Actinomycetes</taxon>
        <taxon>Pseudonocardiales</taxon>
        <taxon>Pseudonocardiaceae</taxon>
        <taxon>Pseudonocardia</taxon>
    </lineage>
</organism>
<name>A0A543GFK8_9PSEU</name>
<dbReference type="Proteomes" id="UP000319818">
    <property type="component" value="Unassembled WGS sequence"/>
</dbReference>
<evidence type="ECO:0000313" key="2">
    <source>
        <dbReference type="Proteomes" id="UP000319818"/>
    </source>
</evidence>
<sequence>MTIGPVQLLVLGFDRPEFHGEIRAELERLRDNDTVRVIDFLGVHKTAGGEVTALKESQLAAEEMVEFGALVGALVGLGEGVGVEAGAAAGAERVADQGGVFGEEAWDALAEIPEDSAAALVLLEHRWAIPLRDAIMRARGVRLASEFISPLDLVAVGLVEAEEAEALAAMSADTV</sequence>
<reference evidence="1 2" key="1">
    <citation type="submission" date="2019-06" db="EMBL/GenBank/DDBJ databases">
        <title>Sequencing the genomes of 1000 actinobacteria strains.</title>
        <authorList>
            <person name="Klenk H.-P."/>
        </authorList>
    </citation>
    <scope>NUCLEOTIDE SEQUENCE [LARGE SCALE GENOMIC DNA]</scope>
    <source>
        <strain evidence="1 2">DSM 45511</strain>
    </source>
</reference>
<dbReference type="AlphaFoldDB" id="A0A543GFK8"/>
<proteinExistence type="predicted"/>
<evidence type="ECO:0008006" key="3">
    <source>
        <dbReference type="Google" id="ProtNLM"/>
    </source>
</evidence>
<accession>A0A543GFK8</accession>
<evidence type="ECO:0000313" key="1">
    <source>
        <dbReference type="EMBL" id="TQM44861.1"/>
    </source>
</evidence>